<proteinExistence type="predicted"/>
<organism evidence="4 5">
    <name type="scientific">Solimonas terrae</name>
    <dbReference type="NCBI Taxonomy" id="1396819"/>
    <lineage>
        <taxon>Bacteria</taxon>
        <taxon>Pseudomonadati</taxon>
        <taxon>Pseudomonadota</taxon>
        <taxon>Gammaproteobacteria</taxon>
        <taxon>Nevskiales</taxon>
        <taxon>Nevskiaceae</taxon>
        <taxon>Solimonas</taxon>
    </lineage>
</organism>
<evidence type="ECO:0000256" key="2">
    <source>
        <dbReference type="ARBA" id="ARBA00023002"/>
    </source>
</evidence>
<dbReference type="PANTHER" id="PTHR30600:SF10">
    <property type="entry name" value="BLL6722 PROTEIN"/>
    <property type="match status" value="1"/>
</dbReference>
<dbReference type="GO" id="GO:0020037">
    <property type="term" value="F:heme binding"/>
    <property type="evidence" value="ECO:0007669"/>
    <property type="project" value="InterPro"/>
</dbReference>
<evidence type="ECO:0000313" key="5">
    <source>
        <dbReference type="Proteomes" id="UP000472676"/>
    </source>
</evidence>
<keyword evidence="2" id="KW-0560">Oxidoreductase</keyword>
<dbReference type="AlphaFoldDB" id="A0A6M2BP60"/>
<dbReference type="EMBL" id="JAAMOW010000003">
    <property type="protein sequence ID" value="NGY04396.1"/>
    <property type="molecule type" value="Genomic_DNA"/>
</dbReference>
<dbReference type="InterPro" id="IPR036909">
    <property type="entry name" value="Cyt_c-like_dom_sf"/>
</dbReference>
<reference evidence="4 5" key="1">
    <citation type="journal article" date="2014" name="Int. J. Syst. Evol. Microbiol.">
        <title>Solimonas terrae sp. nov., isolated from soil.</title>
        <authorList>
            <person name="Kim S.J."/>
            <person name="Moon J.Y."/>
            <person name="Weon H.Y."/>
            <person name="Ahn J.H."/>
            <person name="Chen W.M."/>
            <person name="Kwon S.W."/>
        </authorList>
    </citation>
    <scope>NUCLEOTIDE SEQUENCE [LARGE SCALE GENOMIC DNA]</scope>
    <source>
        <strain evidence="4 5">KIS83-12</strain>
    </source>
</reference>
<name>A0A6M2BP60_9GAMM</name>
<dbReference type="GO" id="GO:0004130">
    <property type="term" value="F:cytochrome-c peroxidase activity"/>
    <property type="evidence" value="ECO:0007669"/>
    <property type="project" value="TreeGrafter"/>
</dbReference>
<dbReference type="PANTHER" id="PTHR30600">
    <property type="entry name" value="CYTOCHROME C PEROXIDASE-RELATED"/>
    <property type="match status" value="1"/>
</dbReference>
<gene>
    <name evidence="4" type="ORF">G7Y85_06455</name>
</gene>
<dbReference type="Proteomes" id="UP000472676">
    <property type="component" value="Unassembled WGS sequence"/>
</dbReference>
<dbReference type="GO" id="GO:0009055">
    <property type="term" value="F:electron transfer activity"/>
    <property type="evidence" value="ECO:0007669"/>
    <property type="project" value="InterPro"/>
</dbReference>
<dbReference type="SUPFAM" id="SSF46626">
    <property type="entry name" value="Cytochrome c"/>
    <property type="match status" value="2"/>
</dbReference>
<dbReference type="InterPro" id="IPR051395">
    <property type="entry name" value="Cytochrome_c_Peroxidase/MauG"/>
</dbReference>
<accession>A0A6M2BP60</accession>
<keyword evidence="1 3" id="KW-0732">Signal</keyword>
<feature type="signal peptide" evidence="3">
    <location>
        <begin position="1"/>
        <end position="19"/>
    </location>
</feature>
<evidence type="ECO:0000256" key="3">
    <source>
        <dbReference type="SAM" id="SignalP"/>
    </source>
</evidence>
<dbReference type="PROSITE" id="PS51257">
    <property type="entry name" value="PROKAR_LIPOPROTEIN"/>
    <property type="match status" value="1"/>
</dbReference>
<dbReference type="RefSeq" id="WP_166253696.1">
    <property type="nucleotide sequence ID" value="NZ_JAAMOW010000003.1"/>
</dbReference>
<dbReference type="Gene3D" id="1.10.760.10">
    <property type="entry name" value="Cytochrome c-like domain"/>
    <property type="match status" value="2"/>
</dbReference>
<keyword evidence="5" id="KW-1185">Reference proteome</keyword>
<feature type="chain" id="PRO_5026788727" evidence="3">
    <location>
        <begin position="20"/>
        <end position="549"/>
    </location>
</feature>
<comment type="caution">
    <text evidence="4">The sequence shown here is derived from an EMBL/GenBank/DDBJ whole genome shotgun (WGS) entry which is preliminary data.</text>
</comment>
<evidence type="ECO:0000313" key="4">
    <source>
        <dbReference type="EMBL" id="NGY04396.1"/>
    </source>
</evidence>
<sequence>MMRNAAVGLLLALSLVACSKGGSGAVQQAQKDDPAEVGVGERLFLDTRFSQYFAAHAIDTNTALRPGDPVMDEVIAADGRNRPGPFKGEAMNCRQCHLVDDAIHADGDGMRTYADFAVRSPVPSRADRGDTATVTARNSPALVNASLPRANALLYHFDGEFTSLEQLVIGTMTGRNYGWLPDEYAQAIAHIAKVIREDNGTGALAIDGGGSYRRVLLGTDPSLPVAFRLPAPYRIDVTTASDDEIVAAVAKLVAAYVRQLEFSRNPKTGLNDGSPYDLFLQLNDLPRAPNEGESPADYAARLRAALNDGRKLKLVPNGTRSYQFHPGEKFEFADSELAGLRLFLDPAKADCVACHMPPDFTDFGLHNTGATQDEYDALHGAGSFAALAIPTLAQRNADPAPYLPATPAHPDYQGLFREAPRAEQALATDLGAWVTFANGDYASSQAPLHSVLCSSLTLASCDDDAAMLDAAIATFKTPGLRDLGHSAPYLHTGREATVEDVILFYQRNSVAARNGSVRNVDPKIADINIGDADVTPLTDFLRSLDEDYN</sequence>
<evidence type="ECO:0000256" key="1">
    <source>
        <dbReference type="ARBA" id="ARBA00022729"/>
    </source>
</evidence>
<protein>
    <submittedName>
        <fullName evidence="4">Uncharacterized protein</fullName>
    </submittedName>
</protein>